<dbReference type="EMBL" id="LKEA01000011">
    <property type="protein sequence ID" value="ROW06168.1"/>
    <property type="molecule type" value="Genomic_DNA"/>
</dbReference>
<dbReference type="Proteomes" id="UP000283895">
    <property type="component" value="Unassembled WGS sequence"/>
</dbReference>
<feature type="region of interest" description="Disordered" evidence="1">
    <location>
        <begin position="1"/>
        <end position="20"/>
    </location>
</feature>
<dbReference type="PANTHER" id="PTHR47561">
    <property type="entry name" value="POLYSACCHARIDE DEACETYLASE FAMILY PROTEIN (AFU_ORTHOLOGUE AFUA_6G05030)"/>
    <property type="match status" value="1"/>
</dbReference>
<dbReference type="PANTHER" id="PTHR47561:SF1">
    <property type="entry name" value="POLYSACCHARIDE DEACETYLASE FAMILY PROTEIN (AFU_ORTHOLOGUE AFUA_6G05030)"/>
    <property type="match status" value="1"/>
</dbReference>
<name>A0A423WS94_9PEZI</name>
<dbReference type="InterPro" id="IPR011330">
    <property type="entry name" value="Glyco_hydro/deAcase_b/a-brl"/>
</dbReference>
<dbReference type="STRING" id="356882.A0A423WS94"/>
<evidence type="ECO:0000313" key="3">
    <source>
        <dbReference type="EMBL" id="ROW06168.1"/>
    </source>
</evidence>
<protein>
    <recommendedName>
        <fullName evidence="2">NodB homology domain-containing protein</fullName>
    </recommendedName>
</protein>
<evidence type="ECO:0000256" key="1">
    <source>
        <dbReference type="SAM" id="MobiDB-lite"/>
    </source>
</evidence>
<reference evidence="3 4" key="1">
    <citation type="submission" date="2015-09" db="EMBL/GenBank/DDBJ databases">
        <title>Host preference determinants of Valsa canker pathogens revealed by comparative genomics.</title>
        <authorList>
            <person name="Yin Z."/>
            <person name="Huang L."/>
        </authorList>
    </citation>
    <scope>NUCLEOTIDE SEQUENCE [LARGE SCALE GENOMIC DNA]</scope>
    <source>
        <strain evidence="3 4">03-1</strain>
    </source>
</reference>
<dbReference type="GO" id="GO:0016810">
    <property type="term" value="F:hydrolase activity, acting on carbon-nitrogen (but not peptide) bonds"/>
    <property type="evidence" value="ECO:0007669"/>
    <property type="project" value="InterPro"/>
</dbReference>
<dbReference type="InterPro" id="IPR002509">
    <property type="entry name" value="NODB_dom"/>
</dbReference>
<proteinExistence type="predicted"/>
<accession>A0A423WS94</accession>
<dbReference type="AlphaFoldDB" id="A0A423WS94"/>
<sequence>MNGKEPPTPSPTSTPWPNGAKCAISFTMDNLGEAQDVNKGLWPDDRPIGQHPSVLSTLPRMLDLLDHHQQQHGDGSGGIKATYFAESWSLDVYPDAVRELTRRGHEVAWHGYQHETWHQLSAEEEALNFERSFAKAGGEQQQQQQQQQQHGDGGAAVVVSYEGFRPPGGELNGDRTYELLRRYGVSYVSPLGAFGISGGGVVVLPFEWETVDAFWYMDKFSSVRVGHGVPEEAPGPGAFREYLLRKFDEVKRDGGYISILFHPFLQTSEERFGVLEEVLARISSDEEIWCAPCGEVAKWVREHAVTSQPLALLPAEHLLDGHHVRPLHVPDVPRQVLPQPRQRPPELVLPTTLTPIPIHIHIPIRRRRVRAHPHRPEVQHPLPEPRQVRLPVLCVLVPLARPPRRPREDEEVHGHEVPRQLPAEALLELALELRVRGWAVAAAAAAERGVELLEGAVVALHGV</sequence>
<feature type="compositionally biased region" description="Pro residues" evidence="1">
    <location>
        <begin position="1"/>
        <end position="14"/>
    </location>
</feature>
<dbReference type="OrthoDB" id="3162524at2759"/>
<dbReference type="Pfam" id="PF01522">
    <property type="entry name" value="Polysacc_deac_1"/>
    <property type="match status" value="1"/>
</dbReference>
<dbReference type="GO" id="GO:0005975">
    <property type="term" value="P:carbohydrate metabolic process"/>
    <property type="evidence" value="ECO:0007669"/>
    <property type="project" value="InterPro"/>
</dbReference>
<feature type="domain" description="NodB homology" evidence="2">
    <location>
        <begin position="78"/>
        <end position="187"/>
    </location>
</feature>
<dbReference type="SUPFAM" id="SSF88713">
    <property type="entry name" value="Glycoside hydrolase/deacetylase"/>
    <property type="match status" value="1"/>
</dbReference>
<keyword evidence="4" id="KW-1185">Reference proteome</keyword>
<evidence type="ECO:0000313" key="4">
    <source>
        <dbReference type="Proteomes" id="UP000283895"/>
    </source>
</evidence>
<evidence type="ECO:0000259" key="2">
    <source>
        <dbReference type="Pfam" id="PF01522"/>
    </source>
</evidence>
<dbReference type="Gene3D" id="3.20.20.370">
    <property type="entry name" value="Glycoside hydrolase/deacetylase"/>
    <property type="match status" value="1"/>
</dbReference>
<organism evidence="3 4">
    <name type="scientific">Cytospora schulzeri</name>
    <dbReference type="NCBI Taxonomy" id="448051"/>
    <lineage>
        <taxon>Eukaryota</taxon>
        <taxon>Fungi</taxon>
        <taxon>Dikarya</taxon>
        <taxon>Ascomycota</taxon>
        <taxon>Pezizomycotina</taxon>
        <taxon>Sordariomycetes</taxon>
        <taxon>Sordariomycetidae</taxon>
        <taxon>Diaporthales</taxon>
        <taxon>Cytosporaceae</taxon>
        <taxon>Cytospora</taxon>
    </lineage>
</organism>
<comment type="caution">
    <text evidence="3">The sequence shown here is derived from an EMBL/GenBank/DDBJ whole genome shotgun (WGS) entry which is preliminary data.</text>
</comment>
<gene>
    <name evidence="3" type="ORF">VMCG_04496</name>
</gene>